<reference evidence="2" key="1">
    <citation type="submission" date="2020-02" db="EMBL/GenBank/DDBJ databases">
        <authorList>
            <person name="Meier V. D."/>
        </authorList>
    </citation>
    <scope>NUCLEOTIDE SEQUENCE</scope>
    <source>
        <strain evidence="2">AVDCRST_MAG32</strain>
    </source>
</reference>
<feature type="region of interest" description="Disordered" evidence="1">
    <location>
        <begin position="16"/>
        <end position="40"/>
    </location>
</feature>
<protein>
    <submittedName>
        <fullName evidence="2">Uncharacterized protein</fullName>
    </submittedName>
</protein>
<feature type="non-terminal residue" evidence="2">
    <location>
        <position position="1"/>
    </location>
</feature>
<evidence type="ECO:0000313" key="2">
    <source>
        <dbReference type="EMBL" id="CAA9393232.1"/>
    </source>
</evidence>
<accession>A0A6J4NQU4</accession>
<dbReference type="EMBL" id="CADCUM010000097">
    <property type="protein sequence ID" value="CAA9393232.1"/>
    <property type="molecule type" value="Genomic_DNA"/>
</dbReference>
<dbReference type="AlphaFoldDB" id="A0A6J4NQU4"/>
<name>A0A6J4NQU4_9ACTN</name>
<feature type="non-terminal residue" evidence="2">
    <location>
        <position position="40"/>
    </location>
</feature>
<proteinExistence type="predicted"/>
<evidence type="ECO:0000256" key="1">
    <source>
        <dbReference type="SAM" id="MobiDB-lite"/>
    </source>
</evidence>
<sequence>CLTSEDLCSHRVTETTLRCPRNRPSAPPAGAVAKSVGGPH</sequence>
<organism evidence="2">
    <name type="scientific">uncultured Nocardioides sp</name>
    <dbReference type="NCBI Taxonomy" id="198441"/>
    <lineage>
        <taxon>Bacteria</taxon>
        <taxon>Bacillati</taxon>
        <taxon>Actinomycetota</taxon>
        <taxon>Actinomycetes</taxon>
        <taxon>Propionibacteriales</taxon>
        <taxon>Nocardioidaceae</taxon>
        <taxon>Nocardioides</taxon>
        <taxon>environmental samples</taxon>
    </lineage>
</organism>
<gene>
    <name evidence="2" type="ORF">AVDCRST_MAG32-2476</name>
</gene>